<reference evidence="1" key="1">
    <citation type="journal article" date="2023" name="GigaByte">
        <title>Genome assembly of the bearded iris, Iris pallida Lam.</title>
        <authorList>
            <person name="Bruccoleri R.E."/>
            <person name="Oakeley E.J."/>
            <person name="Faust A.M.E."/>
            <person name="Altorfer M."/>
            <person name="Dessus-Babus S."/>
            <person name="Burckhardt D."/>
            <person name="Oertli M."/>
            <person name="Naumann U."/>
            <person name="Petersen F."/>
            <person name="Wong J."/>
        </authorList>
    </citation>
    <scope>NUCLEOTIDE SEQUENCE</scope>
    <source>
        <strain evidence="1">GSM-AAB239-AS_SAM_17_03QT</strain>
    </source>
</reference>
<dbReference type="Proteomes" id="UP001140949">
    <property type="component" value="Unassembled WGS sequence"/>
</dbReference>
<reference evidence="1" key="2">
    <citation type="submission" date="2023-04" db="EMBL/GenBank/DDBJ databases">
        <authorList>
            <person name="Bruccoleri R.E."/>
            <person name="Oakeley E.J."/>
            <person name="Faust A.-M."/>
            <person name="Dessus-Babus S."/>
            <person name="Altorfer M."/>
            <person name="Burckhardt D."/>
            <person name="Oertli M."/>
            <person name="Naumann U."/>
            <person name="Petersen F."/>
            <person name="Wong J."/>
        </authorList>
    </citation>
    <scope>NUCLEOTIDE SEQUENCE</scope>
    <source>
        <strain evidence="1">GSM-AAB239-AS_SAM_17_03QT</strain>
        <tissue evidence="1">Leaf</tissue>
    </source>
</reference>
<sequence>MMHGHKYDMIETLGHCNSIGISVSNVFGVSVCVVFDMCPTRVMTRTCTNFQCVLAY</sequence>
<name>A0AAX6FE62_IRIPA</name>
<dbReference type="AlphaFoldDB" id="A0AAX6FE62"/>
<organism evidence="1 2">
    <name type="scientific">Iris pallida</name>
    <name type="common">Sweet iris</name>
    <dbReference type="NCBI Taxonomy" id="29817"/>
    <lineage>
        <taxon>Eukaryota</taxon>
        <taxon>Viridiplantae</taxon>
        <taxon>Streptophyta</taxon>
        <taxon>Embryophyta</taxon>
        <taxon>Tracheophyta</taxon>
        <taxon>Spermatophyta</taxon>
        <taxon>Magnoliopsida</taxon>
        <taxon>Liliopsida</taxon>
        <taxon>Asparagales</taxon>
        <taxon>Iridaceae</taxon>
        <taxon>Iridoideae</taxon>
        <taxon>Irideae</taxon>
        <taxon>Iris</taxon>
    </lineage>
</organism>
<evidence type="ECO:0000313" key="2">
    <source>
        <dbReference type="Proteomes" id="UP001140949"/>
    </source>
</evidence>
<comment type="caution">
    <text evidence="1">The sequence shown here is derived from an EMBL/GenBank/DDBJ whole genome shotgun (WGS) entry which is preliminary data.</text>
</comment>
<dbReference type="EMBL" id="JANAVB010029617">
    <property type="protein sequence ID" value="KAJ6814727.1"/>
    <property type="molecule type" value="Genomic_DNA"/>
</dbReference>
<protein>
    <submittedName>
        <fullName evidence="1">Uncharacterized protein</fullName>
    </submittedName>
</protein>
<keyword evidence="2" id="KW-1185">Reference proteome</keyword>
<proteinExistence type="predicted"/>
<evidence type="ECO:0000313" key="1">
    <source>
        <dbReference type="EMBL" id="KAJ6814727.1"/>
    </source>
</evidence>
<gene>
    <name evidence="1" type="ORF">M6B38_137955</name>
</gene>
<accession>A0AAX6FE62</accession>